<keyword evidence="1" id="KW-0472">Membrane</keyword>
<feature type="non-terminal residue" evidence="2">
    <location>
        <position position="103"/>
    </location>
</feature>
<evidence type="ECO:0000313" key="3">
    <source>
        <dbReference type="Proteomes" id="UP000554482"/>
    </source>
</evidence>
<accession>A0A7J6W402</accession>
<dbReference type="OrthoDB" id="1908091at2759"/>
<reference evidence="2 3" key="1">
    <citation type="submission" date="2020-06" db="EMBL/GenBank/DDBJ databases">
        <title>Transcriptomic and genomic resources for Thalictrum thalictroides and T. hernandezii: Facilitating candidate gene discovery in an emerging model plant lineage.</title>
        <authorList>
            <person name="Arias T."/>
            <person name="Riano-Pachon D.M."/>
            <person name="Di Stilio V.S."/>
        </authorList>
    </citation>
    <scope>NUCLEOTIDE SEQUENCE [LARGE SCALE GENOMIC DNA]</scope>
    <source>
        <strain evidence="3">cv. WT478/WT964</strain>
        <tissue evidence="2">Leaves</tissue>
    </source>
</reference>
<dbReference type="Proteomes" id="UP000554482">
    <property type="component" value="Unassembled WGS sequence"/>
</dbReference>
<evidence type="ECO:0000313" key="2">
    <source>
        <dbReference type="EMBL" id="KAF5191687.1"/>
    </source>
</evidence>
<dbReference type="AlphaFoldDB" id="A0A7J6W402"/>
<feature type="transmembrane region" description="Helical" evidence="1">
    <location>
        <begin position="27"/>
        <end position="44"/>
    </location>
</feature>
<proteinExistence type="predicted"/>
<comment type="caution">
    <text evidence="2">The sequence shown here is derived from an EMBL/GenBank/DDBJ whole genome shotgun (WGS) entry which is preliminary data.</text>
</comment>
<name>A0A7J6W402_THATH</name>
<gene>
    <name evidence="2" type="ORF">FRX31_018724</name>
</gene>
<sequence length="103" mass="11895">MGVNAMEIRVHIQKVLIFTIKTCYRSACEHPIVLGMLLFLLFLYRFLPFLFFFLVSSSPVIICTAVLLGTLLSLGNPYIPEIIDEEDEQIRKTHHEISSLRNR</sequence>
<keyword evidence="3" id="KW-1185">Reference proteome</keyword>
<evidence type="ECO:0000256" key="1">
    <source>
        <dbReference type="SAM" id="Phobius"/>
    </source>
</evidence>
<organism evidence="2 3">
    <name type="scientific">Thalictrum thalictroides</name>
    <name type="common">Rue-anemone</name>
    <name type="synonym">Anemone thalictroides</name>
    <dbReference type="NCBI Taxonomy" id="46969"/>
    <lineage>
        <taxon>Eukaryota</taxon>
        <taxon>Viridiplantae</taxon>
        <taxon>Streptophyta</taxon>
        <taxon>Embryophyta</taxon>
        <taxon>Tracheophyta</taxon>
        <taxon>Spermatophyta</taxon>
        <taxon>Magnoliopsida</taxon>
        <taxon>Ranunculales</taxon>
        <taxon>Ranunculaceae</taxon>
        <taxon>Thalictroideae</taxon>
        <taxon>Thalictrum</taxon>
    </lineage>
</organism>
<keyword evidence="1" id="KW-0812">Transmembrane</keyword>
<feature type="transmembrane region" description="Helical" evidence="1">
    <location>
        <begin position="50"/>
        <end position="74"/>
    </location>
</feature>
<protein>
    <submittedName>
        <fullName evidence="2">Cardiomyopathy-associated protein</fullName>
    </submittedName>
</protein>
<keyword evidence="1" id="KW-1133">Transmembrane helix</keyword>
<dbReference type="EMBL" id="JABWDY010022475">
    <property type="protein sequence ID" value="KAF5191687.1"/>
    <property type="molecule type" value="Genomic_DNA"/>
</dbReference>
<dbReference type="PANTHER" id="PTHR33870:SF4">
    <property type="entry name" value="CARDIOMYOPATHY-ASSOCIATED PROTEIN"/>
    <property type="match status" value="1"/>
</dbReference>
<dbReference type="PANTHER" id="PTHR33870">
    <property type="entry name" value="CARDIOMYOPATHY-ASSOCIATED PROTEIN"/>
    <property type="match status" value="1"/>
</dbReference>